<evidence type="ECO:0000256" key="1">
    <source>
        <dbReference type="ARBA" id="ARBA00022723"/>
    </source>
</evidence>
<keyword evidence="1" id="KW-0479">Metal-binding</keyword>
<protein>
    <recommendedName>
        <fullName evidence="8">Pseudouridine-5'-phosphate glycosidase</fullName>
    </recommendedName>
</protein>
<comment type="caution">
    <text evidence="6">The sequence shown here is derived from an EMBL/GenBank/DDBJ whole genome shotgun (WGS) entry which is preliminary data.</text>
</comment>
<dbReference type="Gene3D" id="3.40.1790.10">
    <property type="entry name" value="Indigoidine synthase domain"/>
    <property type="match status" value="1"/>
</dbReference>
<name>A0AAW1RCM1_9CHLO</name>
<reference evidence="6 7" key="1">
    <citation type="journal article" date="2024" name="Nat. Commun.">
        <title>Phylogenomics reveals the evolutionary origins of lichenization in chlorophyte algae.</title>
        <authorList>
            <person name="Puginier C."/>
            <person name="Libourel C."/>
            <person name="Otte J."/>
            <person name="Skaloud P."/>
            <person name="Haon M."/>
            <person name="Grisel S."/>
            <person name="Petersen M."/>
            <person name="Berrin J.G."/>
            <person name="Delaux P.M."/>
            <person name="Dal Grande F."/>
            <person name="Keller J."/>
        </authorList>
    </citation>
    <scope>NUCLEOTIDE SEQUENCE [LARGE SCALE GENOMIC DNA]</scope>
    <source>
        <strain evidence="6 7">SAG 245.80</strain>
    </source>
</reference>
<sequence>MVEEEEEASGRLDFGEQGAGSVEGSVEHGLLRYSPEVWNALQARAPVVALESTIISHGMPFPQNLETALQVEAIIREHGATPATIAVLDGHPHIGLTLAQLHRIASGGRRVRKTSRRDLPAVMASRADGATTVSATMLLASQAGIPFFVTGGLGGVHRGGEVSMDVSADLIELSRTPVAVVCAGAKTVLDIPRTLEVLETQGVCVAAYGADEFPAFFARSSGCRAPARVDSPAQAAALARAAWSLGPTGFCGVLIGVPIPAEHEAQGAAIERAIKAALGEAESSGVSGSDVTPFLLKRVAELTGGASLAANIMLIKHNAAIGAQIAVAYHALP</sequence>
<dbReference type="GO" id="GO:0016798">
    <property type="term" value="F:hydrolase activity, acting on glycosyl bonds"/>
    <property type="evidence" value="ECO:0007669"/>
    <property type="project" value="UniProtKB-KW"/>
</dbReference>
<dbReference type="PANTHER" id="PTHR42909:SF1">
    <property type="entry name" value="CARBOHYDRATE KINASE PFKB DOMAIN-CONTAINING PROTEIN"/>
    <property type="match status" value="1"/>
</dbReference>
<dbReference type="GO" id="GO:0005737">
    <property type="term" value="C:cytoplasm"/>
    <property type="evidence" value="ECO:0007669"/>
    <property type="project" value="TreeGrafter"/>
</dbReference>
<dbReference type="InterPro" id="IPR022830">
    <property type="entry name" value="Indigdn_synthA-like"/>
</dbReference>
<organism evidence="6 7">
    <name type="scientific">Elliptochloris bilobata</name>
    <dbReference type="NCBI Taxonomy" id="381761"/>
    <lineage>
        <taxon>Eukaryota</taxon>
        <taxon>Viridiplantae</taxon>
        <taxon>Chlorophyta</taxon>
        <taxon>core chlorophytes</taxon>
        <taxon>Trebouxiophyceae</taxon>
        <taxon>Trebouxiophyceae incertae sedis</taxon>
        <taxon>Elliptochloris clade</taxon>
        <taxon>Elliptochloris</taxon>
    </lineage>
</organism>
<keyword evidence="2" id="KW-0378">Hydrolase</keyword>
<dbReference type="Pfam" id="PF04227">
    <property type="entry name" value="Indigoidine_A"/>
    <property type="match status" value="1"/>
</dbReference>
<evidence type="ECO:0000256" key="3">
    <source>
        <dbReference type="ARBA" id="ARBA00023211"/>
    </source>
</evidence>
<gene>
    <name evidence="6" type="ORF">WJX81_004644</name>
</gene>
<keyword evidence="5" id="KW-0326">Glycosidase</keyword>
<keyword evidence="3" id="KW-0464">Manganese</keyword>
<evidence type="ECO:0000256" key="5">
    <source>
        <dbReference type="ARBA" id="ARBA00023295"/>
    </source>
</evidence>
<dbReference type="SUPFAM" id="SSF110581">
    <property type="entry name" value="Indigoidine synthase A-like"/>
    <property type="match status" value="1"/>
</dbReference>
<evidence type="ECO:0000313" key="6">
    <source>
        <dbReference type="EMBL" id="KAK9831350.1"/>
    </source>
</evidence>
<proteinExistence type="inferred from homology"/>
<evidence type="ECO:0000256" key="4">
    <source>
        <dbReference type="ARBA" id="ARBA00023239"/>
    </source>
</evidence>
<dbReference type="GO" id="GO:0004730">
    <property type="term" value="F:pseudouridylate synthase activity"/>
    <property type="evidence" value="ECO:0007669"/>
    <property type="project" value="InterPro"/>
</dbReference>
<dbReference type="PANTHER" id="PTHR42909">
    <property type="entry name" value="ZGC:136858"/>
    <property type="match status" value="1"/>
</dbReference>
<dbReference type="GO" id="GO:0046872">
    <property type="term" value="F:metal ion binding"/>
    <property type="evidence" value="ECO:0007669"/>
    <property type="project" value="UniProtKB-KW"/>
</dbReference>
<accession>A0AAW1RCM1</accession>
<dbReference type="AlphaFoldDB" id="A0AAW1RCM1"/>
<dbReference type="InterPro" id="IPR007342">
    <property type="entry name" value="PsuG"/>
</dbReference>
<keyword evidence="4" id="KW-0456">Lyase</keyword>
<evidence type="ECO:0000256" key="2">
    <source>
        <dbReference type="ARBA" id="ARBA00022801"/>
    </source>
</evidence>
<dbReference type="HAMAP" id="MF_01876">
    <property type="entry name" value="PsiMP_glycosidase"/>
    <property type="match status" value="1"/>
</dbReference>
<evidence type="ECO:0000313" key="7">
    <source>
        <dbReference type="Proteomes" id="UP001445335"/>
    </source>
</evidence>
<keyword evidence="7" id="KW-1185">Reference proteome</keyword>
<evidence type="ECO:0008006" key="8">
    <source>
        <dbReference type="Google" id="ProtNLM"/>
    </source>
</evidence>
<dbReference type="EMBL" id="JALJOU010000047">
    <property type="protein sequence ID" value="KAK9831350.1"/>
    <property type="molecule type" value="Genomic_DNA"/>
</dbReference>
<dbReference type="Proteomes" id="UP001445335">
    <property type="component" value="Unassembled WGS sequence"/>
</dbReference>